<dbReference type="OrthoDB" id="341163at2"/>
<accession>A0A2M9ZK03</accession>
<evidence type="ECO:0000313" key="2">
    <source>
        <dbReference type="EMBL" id="PJZ72273.1"/>
    </source>
</evidence>
<sequence>MSSFQDNDQILFCGAFSGEIDKILQQKEFIVLETGVGLLPSALRLQSYLLEQSPEKLPKSVLFIGSAGVYPWLPRKDWEGKFGLSHSFVNYEIAYLDKKVRIPDFLTLKTEFPPPALPSFSIELYKTGTNGTGSVTLEDLSPRAADRLKGEGIGFESMEAYGIAKVCESFKIPMASLFSLTNRVGPKGSEEWKNSWRKLSDKLQEAIISAYVKS</sequence>
<name>A0A2M9ZK03_9LEPT</name>
<dbReference type="GO" id="GO:0009116">
    <property type="term" value="P:nucleoside metabolic process"/>
    <property type="evidence" value="ECO:0007669"/>
    <property type="project" value="InterPro"/>
</dbReference>
<evidence type="ECO:0000313" key="1">
    <source>
        <dbReference type="EMBL" id="PJZ69448.1"/>
    </source>
</evidence>
<proteinExistence type="predicted"/>
<dbReference type="AlphaFoldDB" id="A0A2M9ZK03"/>
<dbReference type="Proteomes" id="UP000231990">
    <property type="component" value="Unassembled WGS sequence"/>
</dbReference>
<keyword evidence="3" id="KW-1185">Reference proteome</keyword>
<dbReference type="RefSeq" id="WP_100714010.1">
    <property type="nucleotide sequence ID" value="NZ_NPDY01000009.1"/>
</dbReference>
<gene>
    <name evidence="1" type="ORF">CH360_10560</name>
    <name evidence="2" type="ORF">CH373_15220</name>
</gene>
<protein>
    <submittedName>
        <fullName evidence="2">Phosphorylase</fullName>
    </submittedName>
</protein>
<organism evidence="2 4">
    <name type="scientific">Leptospira perolatii</name>
    <dbReference type="NCBI Taxonomy" id="2023191"/>
    <lineage>
        <taxon>Bacteria</taxon>
        <taxon>Pseudomonadati</taxon>
        <taxon>Spirochaetota</taxon>
        <taxon>Spirochaetia</taxon>
        <taxon>Leptospirales</taxon>
        <taxon>Leptospiraceae</taxon>
        <taxon>Leptospira</taxon>
    </lineage>
</organism>
<dbReference type="Proteomes" id="UP000231962">
    <property type="component" value="Unassembled WGS sequence"/>
</dbReference>
<dbReference type="InterPro" id="IPR035994">
    <property type="entry name" value="Nucleoside_phosphorylase_sf"/>
</dbReference>
<evidence type="ECO:0000313" key="4">
    <source>
        <dbReference type="Proteomes" id="UP000231990"/>
    </source>
</evidence>
<dbReference type="Gene3D" id="3.40.50.1580">
    <property type="entry name" value="Nucleoside phosphorylase domain"/>
    <property type="match status" value="1"/>
</dbReference>
<evidence type="ECO:0000313" key="3">
    <source>
        <dbReference type="Proteomes" id="UP000231962"/>
    </source>
</evidence>
<dbReference type="GO" id="GO:0003824">
    <property type="term" value="F:catalytic activity"/>
    <property type="evidence" value="ECO:0007669"/>
    <property type="project" value="InterPro"/>
</dbReference>
<dbReference type="SUPFAM" id="SSF53167">
    <property type="entry name" value="Purine and uridine phosphorylases"/>
    <property type="match status" value="1"/>
</dbReference>
<comment type="caution">
    <text evidence="2">The sequence shown here is derived from an EMBL/GenBank/DDBJ whole genome shotgun (WGS) entry which is preliminary data.</text>
</comment>
<dbReference type="EMBL" id="NPDY01000009">
    <property type="protein sequence ID" value="PJZ69448.1"/>
    <property type="molecule type" value="Genomic_DNA"/>
</dbReference>
<dbReference type="EMBL" id="NPDZ01000011">
    <property type="protein sequence ID" value="PJZ72273.1"/>
    <property type="molecule type" value="Genomic_DNA"/>
</dbReference>
<reference evidence="3 4" key="1">
    <citation type="submission" date="2017-07" db="EMBL/GenBank/DDBJ databases">
        <title>Leptospira spp. isolated from tropical soils.</title>
        <authorList>
            <person name="Thibeaux R."/>
            <person name="Iraola G."/>
            <person name="Ferres I."/>
            <person name="Bierque E."/>
            <person name="Girault D."/>
            <person name="Soupe-Gilbert M.-E."/>
            <person name="Picardeau M."/>
            <person name="Goarant C."/>
        </authorList>
    </citation>
    <scope>NUCLEOTIDE SEQUENCE [LARGE SCALE GENOMIC DNA]</scope>
    <source>
        <strain evidence="2 4">FH1-B-B1</strain>
        <strain evidence="1 3">FH1-B-C1</strain>
    </source>
</reference>